<reference evidence="2" key="1">
    <citation type="journal article" date="2023" name="Front. Plant Sci.">
        <title>Chromosomal-level genome assembly of Melastoma candidum provides insights into trichome evolution.</title>
        <authorList>
            <person name="Zhong Y."/>
            <person name="Wu W."/>
            <person name="Sun C."/>
            <person name="Zou P."/>
            <person name="Liu Y."/>
            <person name="Dai S."/>
            <person name="Zhou R."/>
        </authorList>
    </citation>
    <scope>NUCLEOTIDE SEQUENCE [LARGE SCALE GENOMIC DNA]</scope>
</reference>
<accession>A0ACB9LMU6</accession>
<protein>
    <submittedName>
        <fullName evidence="1">Uncharacterized protein</fullName>
    </submittedName>
</protein>
<comment type="caution">
    <text evidence="1">The sequence shown here is derived from an EMBL/GenBank/DDBJ whole genome shotgun (WGS) entry which is preliminary data.</text>
</comment>
<sequence>MQTQQTALSPSLQDSDHKLEKKRGHFVSAVECYMKEHLDATEEEAKEVLYARVINAWKDINKGCLHPTRIPMQLLTLILNHTRVLHLMYTDQDNYTNSKTNLKEHIRCLIAEPLTM</sequence>
<dbReference type="EMBL" id="CM042890">
    <property type="protein sequence ID" value="KAI4312479.1"/>
    <property type="molecule type" value="Genomic_DNA"/>
</dbReference>
<gene>
    <name evidence="1" type="ORF">MLD38_037285</name>
</gene>
<proteinExistence type="predicted"/>
<evidence type="ECO:0000313" key="1">
    <source>
        <dbReference type="EMBL" id="KAI4312479.1"/>
    </source>
</evidence>
<organism evidence="1 2">
    <name type="scientific">Melastoma candidum</name>
    <dbReference type="NCBI Taxonomy" id="119954"/>
    <lineage>
        <taxon>Eukaryota</taxon>
        <taxon>Viridiplantae</taxon>
        <taxon>Streptophyta</taxon>
        <taxon>Embryophyta</taxon>
        <taxon>Tracheophyta</taxon>
        <taxon>Spermatophyta</taxon>
        <taxon>Magnoliopsida</taxon>
        <taxon>eudicotyledons</taxon>
        <taxon>Gunneridae</taxon>
        <taxon>Pentapetalae</taxon>
        <taxon>rosids</taxon>
        <taxon>malvids</taxon>
        <taxon>Myrtales</taxon>
        <taxon>Melastomataceae</taxon>
        <taxon>Melastomatoideae</taxon>
        <taxon>Melastomateae</taxon>
        <taxon>Melastoma</taxon>
    </lineage>
</organism>
<name>A0ACB9LMU6_9MYRT</name>
<evidence type="ECO:0000313" key="2">
    <source>
        <dbReference type="Proteomes" id="UP001057402"/>
    </source>
</evidence>
<keyword evidence="2" id="KW-1185">Reference proteome</keyword>
<dbReference type="Proteomes" id="UP001057402">
    <property type="component" value="Chromosome 11"/>
</dbReference>